<sequence length="322" mass="35425">MWKFTLRRLLIMIPQLLALSILIFFLAKAMPGDALTGLITSTPNLNPAALEEQRQRLGLNDPVWVQYGNWLAQLAHGDLGKSYVHKIGVTDLIGSRLGNTFFLGVVILILTYLIAIPLGVLSGRYQHSPLDKTVVGYTYLSFATPLFILALLLLYVFGFRLGWFPTSGSVDVGVEPGTSAYYINKAYHLILPAVTGALLSTTATIQYLRNEVIDTRLKDFVKTARSKGVPEGKIYSRHIFKNSLLPIAAFLGYDLTGVIAGNIFLESIFGYPGLGQLFLQSITQRDFSVVTALVMISGFLALLGTLLSDVILSKVDPRIRIE</sequence>
<evidence type="ECO:0000256" key="5">
    <source>
        <dbReference type="ARBA" id="ARBA00022989"/>
    </source>
</evidence>
<dbReference type="PANTHER" id="PTHR43163:SF6">
    <property type="entry name" value="DIPEPTIDE TRANSPORT SYSTEM PERMEASE PROTEIN DPPB-RELATED"/>
    <property type="match status" value="1"/>
</dbReference>
<gene>
    <name evidence="9" type="ORF">QD47_19785</name>
</gene>
<dbReference type="InterPro" id="IPR045621">
    <property type="entry name" value="BPD_transp_1_N"/>
</dbReference>
<feature type="transmembrane region" description="Helical" evidence="7">
    <location>
        <begin position="186"/>
        <end position="208"/>
    </location>
</feature>
<dbReference type="NCBIfam" id="NF045472">
    <property type="entry name" value="Opp4B"/>
    <property type="match status" value="1"/>
</dbReference>
<dbReference type="AlphaFoldDB" id="A0A0D7WXP9"/>
<comment type="similarity">
    <text evidence="7">Belongs to the binding-protein-dependent transport system permease family.</text>
</comment>
<name>A0A0D7WXP9_9BACL</name>
<dbReference type="Pfam" id="PF19300">
    <property type="entry name" value="BPD_transp_1_N"/>
    <property type="match status" value="1"/>
</dbReference>
<dbReference type="OrthoDB" id="24153at2"/>
<keyword evidence="6 7" id="KW-0472">Membrane</keyword>
<feature type="transmembrane region" description="Helical" evidence="7">
    <location>
        <begin position="101"/>
        <end position="122"/>
    </location>
</feature>
<dbReference type="GO" id="GO:0005886">
    <property type="term" value="C:plasma membrane"/>
    <property type="evidence" value="ECO:0007669"/>
    <property type="project" value="UniProtKB-SubCell"/>
</dbReference>
<dbReference type="PROSITE" id="PS50928">
    <property type="entry name" value="ABC_TM1"/>
    <property type="match status" value="1"/>
</dbReference>
<feature type="transmembrane region" description="Helical" evidence="7">
    <location>
        <begin position="244"/>
        <end position="269"/>
    </location>
</feature>
<organism evidence="9 10">
    <name type="scientific">Paenibacillus terrae</name>
    <dbReference type="NCBI Taxonomy" id="159743"/>
    <lineage>
        <taxon>Bacteria</taxon>
        <taxon>Bacillati</taxon>
        <taxon>Bacillota</taxon>
        <taxon>Bacilli</taxon>
        <taxon>Bacillales</taxon>
        <taxon>Paenibacillaceae</taxon>
        <taxon>Paenibacillus</taxon>
    </lineage>
</organism>
<dbReference type="Pfam" id="PF00528">
    <property type="entry name" value="BPD_transp_1"/>
    <property type="match status" value="1"/>
</dbReference>
<evidence type="ECO:0000256" key="1">
    <source>
        <dbReference type="ARBA" id="ARBA00004651"/>
    </source>
</evidence>
<keyword evidence="2 7" id="KW-0813">Transport</keyword>
<dbReference type="Proteomes" id="UP000032534">
    <property type="component" value="Unassembled WGS sequence"/>
</dbReference>
<dbReference type="Gene3D" id="1.10.3720.10">
    <property type="entry name" value="MetI-like"/>
    <property type="match status" value="1"/>
</dbReference>
<protein>
    <submittedName>
        <fullName evidence="9">Peptide ABC transporter permease</fullName>
    </submittedName>
</protein>
<keyword evidence="4 7" id="KW-0812">Transmembrane</keyword>
<dbReference type="CDD" id="cd06261">
    <property type="entry name" value="TM_PBP2"/>
    <property type="match status" value="1"/>
</dbReference>
<evidence type="ECO:0000256" key="6">
    <source>
        <dbReference type="ARBA" id="ARBA00023136"/>
    </source>
</evidence>
<evidence type="ECO:0000313" key="10">
    <source>
        <dbReference type="Proteomes" id="UP000032534"/>
    </source>
</evidence>
<dbReference type="PATRIC" id="fig|159743.3.peg.4391"/>
<keyword evidence="10" id="KW-1185">Reference proteome</keyword>
<evidence type="ECO:0000256" key="4">
    <source>
        <dbReference type="ARBA" id="ARBA00022692"/>
    </source>
</evidence>
<evidence type="ECO:0000313" key="9">
    <source>
        <dbReference type="EMBL" id="KJD43945.1"/>
    </source>
</evidence>
<evidence type="ECO:0000256" key="2">
    <source>
        <dbReference type="ARBA" id="ARBA00022448"/>
    </source>
</evidence>
<feature type="transmembrane region" description="Helical" evidence="7">
    <location>
        <begin position="289"/>
        <end position="312"/>
    </location>
</feature>
<feature type="domain" description="ABC transmembrane type-1" evidence="8">
    <location>
        <begin position="97"/>
        <end position="308"/>
    </location>
</feature>
<evidence type="ECO:0000256" key="3">
    <source>
        <dbReference type="ARBA" id="ARBA00022475"/>
    </source>
</evidence>
<accession>A0A0D7WXP9</accession>
<dbReference type="RefSeq" id="WP_044647740.1">
    <property type="nucleotide sequence ID" value="NZ_JTHP01000045.1"/>
</dbReference>
<reference evidence="9 10" key="1">
    <citation type="submission" date="2014-11" db="EMBL/GenBank/DDBJ databases">
        <title>Draft Genome Sequences of Paenibacillus polymyxa NRRL B-30509 and Paenibacillus terrae NRRL B-30644, Strains from a Poultry Environment that Produce Tridecaptin A and Paenicidins.</title>
        <authorList>
            <person name="van Belkum M.J."/>
            <person name="Lohans C.T."/>
            <person name="Vederas J.C."/>
        </authorList>
    </citation>
    <scope>NUCLEOTIDE SEQUENCE [LARGE SCALE GENOMIC DNA]</scope>
    <source>
        <strain evidence="9 10">NRRL B-30644</strain>
    </source>
</reference>
<comment type="subcellular location">
    <subcellularLocation>
        <location evidence="1 7">Cell membrane</location>
        <topology evidence="1 7">Multi-pass membrane protein</topology>
    </subcellularLocation>
</comment>
<dbReference type="PANTHER" id="PTHR43163">
    <property type="entry name" value="DIPEPTIDE TRANSPORT SYSTEM PERMEASE PROTEIN DPPB-RELATED"/>
    <property type="match status" value="1"/>
</dbReference>
<dbReference type="InterPro" id="IPR000515">
    <property type="entry name" value="MetI-like"/>
</dbReference>
<keyword evidence="3" id="KW-1003">Cell membrane</keyword>
<dbReference type="SUPFAM" id="SSF161098">
    <property type="entry name" value="MetI-like"/>
    <property type="match status" value="1"/>
</dbReference>
<comment type="caution">
    <text evidence="9">The sequence shown here is derived from an EMBL/GenBank/DDBJ whole genome shotgun (WGS) entry which is preliminary data.</text>
</comment>
<feature type="transmembrane region" description="Helical" evidence="7">
    <location>
        <begin position="134"/>
        <end position="157"/>
    </location>
</feature>
<dbReference type="InterPro" id="IPR035906">
    <property type="entry name" value="MetI-like_sf"/>
</dbReference>
<dbReference type="GO" id="GO:0055085">
    <property type="term" value="P:transmembrane transport"/>
    <property type="evidence" value="ECO:0007669"/>
    <property type="project" value="InterPro"/>
</dbReference>
<dbReference type="EMBL" id="JTHP01000045">
    <property type="protein sequence ID" value="KJD43945.1"/>
    <property type="molecule type" value="Genomic_DNA"/>
</dbReference>
<proteinExistence type="inferred from homology"/>
<evidence type="ECO:0000259" key="8">
    <source>
        <dbReference type="PROSITE" id="PS50928"/>
    </source>
</evidence>
<keyword evidence="5 7" id="KW-1133">Transmembrane helix</keyword>
<evidence type="ECO:0000256" key="7">
    <source>
        <dbReference type="RuleBase" id="RU363032"/>
    </source>
</evidence>